<keyword evidence="2" id="KW-1185">Reference proteome</keyword>
<organism evidence="1 2">
    <name type="scientific">Acetobacterium bakii</name>
    <dbReference type="NCBI Taxonomy" id="52689"/>
    <lineage>
        <taxon>Bacteria</taxon>
        <taxon>Bacillati</taxon>
        <taxon>Bacillota</taxon>
        <taxon>Clostridia</taxon>
        <taxon>Eubacteriales</taxon>
        <taxon>Eubacteriaceae</taxon>
        <taxon>Acetobacterium</taxon>
    </lineage>
</organism>
<sequence>MLDASNKQLAGYSVQYSGHVQDIGDVAMVADGSKLGTVGASQRLECLSVGIVKVADFVPYYRALGAAEEIIATKDDYTPASVAALEKAVHDNPVPDSPTQAQVDAAAQAINEALANVIKLTKITTISVINPTTAIVQFNNQVVDLDKSVISVSNKDGDEQDIKLIELANDGLSAAVIFNTPLVEGTTYTMSIPFLTNITIGSFDYAVSEVRSIEAATPQIVVADQATAIDYKVYDFDGMDITSLVQDKITFESTVTVTADGKITLPAKTTGVVTVVYTNGDVVVKSPQISVSTEALPVITQISNTLTVDLADEYDTYTLREVLARAFKATLGEKTPDVFVESYVSDNESVTSGELNPGTATIVIPGVTVTGINVAGPYTLTLKVTDTTNYVALRPALYAINAGAHKNTATVANYTDAGITGVTAANLTDVNAQVTADEIAKLGSLTKSQIQLSVNKILEI</sequence>
<evidence type="ECO:0000313" key="2">
    <source>
        <dbReference type="Proteomes" id="UP000036873"/>
    </source>
</evidence>
<gene>
    <name evidence="1" type="ORF">AKG39_18750</name>
</gene>
<dbReference type="Pfam" id="PF07538">
    <property type="entry name" value="ChW"/>
    <property type="match status" value="1"/>
</dbReference>
<accession>A0A0L6TVZ7</accession>
<proteinExistence type="predicted"/>
<protein>
    <submittedName>
        <fullName evidence="1">Uncharacterized protein</fullName>
    </submittedName>
</protein>
<dbReference type="EMBL" id="LGYO01000072">
    <property type="protein sequence ID" value="KNZ40247.1"/>
    <property type="molecule type" value="Genomic_DNA"/>
</dbReference>
<dbReference type="AlphaFoldDB" id="A0A0L6TVZ7"/>
<dbReference type="Proteomes" id="UP000036873">
    <property type="component" value="Unassembled WGS sequence"/>
</dbReference>
<dbReference type="Gene3D" id="1.20.1270.90">
    <property type="entry name" value="AF1782-like"/>
    <property type="match status" value="1"/>
</dbReference>
<comment type="caution">
    <text evidence="1">The sequence shown here is derived from an EMBL/GenBank/DDBJ whole genome shotgun (WGS) entry which is preliminary data.</text>
</comment>
<name>A0A0L6TVZ7_9FIRM</name>
<dbReference type="InterPro" id="IPR006637">
    <property type="entry name" value="ChW"/>
</dbReference>
<evidence type="ECO:0000313" key="1">
    <source>
        <dbReference type="EMBL" id="KNZ40247.1"/>
    </source>
</evidence>
<reference evidence="2" key="1">
    <citation type="submission" date="2015-07" db="EMBL/GenBank/DDBJ databases">
        <title>Draft genome sequence of Acetobacterium bakii DSM 8293, a potential psychrophilic chemical producer through syngas fermentation.</title>
        <authorList>
            <person name="Song Y."/>
            <person name="Hwang S."/>
            <person name="Cho B.-K."/>
        </authorList>
    </citation>
    <scope>NUCLEOTIDE SEQUENCE [LARGE SCALE GENOMIC DNA]</scope>
    <source>
        <strain evidence="2">DSM 8239</strain>
    </source>
</reference>